<reference evidence="1" key="1">
    <citation type="submission" date="2023-06" db="EMBL/GenBank/DDBJ databases">
        <authorList>
            <consortium name="Lawrence Berkeley National Laboratory"/>
            <person name="Ahrendt S."/>
            <person name="Sahu N."/>
            <person name="Indic B."/>
            <person name="Wong-Bajracharya J."/>
            <person name="Merenyi Z."/>
            <person name="Ke H.-M."/>
            <person name="Monk M."/>
            <person name="Kocsube S."/>
            <person name="Drula E."/>
            <person name="Lipzen A."/>
            <person name="Balint B."/>
            <person name="Henrissat B."/>
            <person name="Andreopoulos B."/>
            <person name="Martin F.M."/>
            <person name="Harder C.B."/>
            <person name="Rigling D."/>
            <person name="Ford K.L."/>
            <person name="Foster G.D."/>
            <person name="Pangilinan J."/>
            <person name="Papanicolaou A."/>
            <person name="Barry K."/>
            <person name="LaButti K."/>
            <person name="Viragh M."/>
            <person name="Koriabine M."/>
            <person name="Yan M."/>
            <person name="Riley R."/>
            <person name="Champramary S."/>
            <person name="Plett K.L."/>
            <person name="Tsai I.J."/>
            <person name="Slot J."/>
            <person name="Sipos G."/>
            <person name="Plett J."/>
            <person name="Nagy L.G."/>
            <person name="Grigoriev I.V."/>
        </authorList>
    </citation>
    <scope>NUCLEOTIDE SEQUENCE</scope>
    <source>
        <strain evidence="1">CCBAS 213</strain>
    </source>
</reference>
<organism evidence="1 2">
    <name type="scientific">Armillaria tabescens</name>
    <name type="common">Ringless honey mushroom</name>
    <name type="synonym">Agaricus tabescens</name>
    <dbReference type="NCBI Taxonomy" id="1929756"/>
    <lineage>
        <taxon>Eukaryota</taxon>
        <taxon>Fungi</taxon>
        <taxon>Dikarya</taxon>
        <taxon>Basidiomycota</taxon>
        <taxon>Agaricomycotina</taxon>
        <taxon>Agaricomycetes</taxon>
        <taxon>Agaricomycetidae</taxon>
        <taxon>Agaricales</taxon>
        <taxon>Marasmiineae</taxon>
        <taxon>Physalacriaceae</taxon>
        <taxon>Desarmillaria</taxon>
    </lineage>
</organism>
<comment type="caution">
    <text evidence="1">The sequence shown here is derived from an EMBL/GenBank/DDBJ whole genome shotgun (WGS) entry which is preliminary data.</text>
</comment>
<keyword evidence="2" id="KW-1185">Reference proteome</keyword>
<evidence type="ECO:0000313" key="2">
    <source>
        <dbReference type="Proteomes" id="UP001175211"/>
    </source>
</evidence>
<gene>
    <name evidence="1" type="ORF">EV420DRAFT_1645667</name>
</gene>
<accession>A0AA39K438</accession>
<dbReference type="EMBL" id="JAUEPS010000030">
    <property type="protein sequence ID" value="KAK0452814.1"/>
    <property type="molecule type" value="Genomic_DNA"/>
</dbReference>
<proteinExistence type="predicted"/>
<dbReference type="Proteomes" id="UP001175211">
    <property type="component" value="Unassembled WGS sequence"/>
</dbReference>
<name>A0AA39K438_ARMTA</name>
<sequence>MQIIPRHDIEVLHQCERLMMLESDPASGLKSVIGIFWGVRCNEAYRVPVFLRNYSVLYTIKHLDVSSWVRRKKSVVADRHINRRTISSNDGLSFTLYFKEGSTHNHLISKLHPRQYCMGNILMVMHSALTSEPLSIPADLVDSVTEIMLKYVLSIPSEANHKFEGESRLDMPILSVSPDLFNSFNSGNFDDFLSKFDKLQVEHVPLLAPRVNRYILMLKTSECPSAYQVFFCPELLEQILYRADLCSLTVLHEVSRYSCDCMQGMMRRRMRELLSLFLPPEHIQPFLTLLDYTQSSIGGSFATCLLMWEKGWNPMNLNLFVPSTMHLCWSRFFAACPEKKTKVKKWTPSTINRGTSLVEEIWTLGAGYRQIHISEGDYSSVLGRAWDYRSSADLNMVTATLIFCPYPVLTMQYKALAKNPEGVHPGYVLDMEDKNVQILLNTGGFNKPCQYICLTIDRKFKYLRGFAKLTFYENMNNILSQPQESVDVTTSSFLWRLGDECHNQHCHNSWRFNDVPVLQPLVLYFPSQAT</sequence>
<dbReference type="GeneID" id="85361360"/>
<dbReference type="AlphaFoldDB" id="A0AA39K438"/>
<dbReference type="RefSeq" id="XP_060328150.1">
    <property type="nucleotide sequence ID" value="XM_060477812.1"/>
</dbReference>
<evidence type="ECO:0000313" key="1">
    <source>
        <dbReference type="EMBL" id="KAK0452814.1"/>
    </source>
</evidence>
<protein>
    <submittedName>
        <fullName evidence="1">Uncharacterized protein</fullName>
    </submittedName>
</protein>